<dbReference type="AlphaFoldDB" id="A0A6G1GLL7"/>
<dbReference type="Pfam" id="PF04750">
    <property type="entry name" value="Far-17a_AIG1"/>
    <property type="match status" value="1"/>
</dbReference>
<evidence type="ECO:0008006" key="8">
    <source>
        <dbReference type="Google" id="ProtNLM"/>
    </source>
</evidence>
<evidence type="ECO:0000256" key="2">
    <source>
        <dbReference type="ARBA" id="ARBA00022692"/>
    </source>
</evidence>
<evidence type="ECO:0000313" key="6">
    <source>
        <dbReference type="EMBL" id="KAF1981856.1"/>
    </source>
</evidence>
<feature type="transmembrane region" description="Helical" evidence="5">
    <location>
        <begin position="95"/>
        <end position="114"/>
    </location>
</feature>
<keyword evidence="2 5" id="KW-0812">Transmembrane</keyword>
<evidence type="ECO:0000256" key="4">
    <source>
        <dbReference type="ARBA" id="ARBA00023136"/>
    </source>
</evidence>
<dbReference type="OrthoDB" id="1898221at2759"/>
<dbReference type="Proteomes" id="UP000800041">
    <property type="component" value="Unassembled WGS sequence"/>
</dbReference>
<feature type="transmembrane region" description="Helical" evidence="5">
    <location>
        <begin position="59"/>
        <end position="83"/>
    </location>
</feature>
<sequence length="247" mass="27300">MSAASAADEFFRRHPLQRVESPSRGLSFVLHLFGLASYAYSFAYLVLNPNPVNDSYGWHFQYLTILGLSLATGTFIMGLIADITLSPRIFAYKNALSVASTPMEVVISILYWGLRLIDERLVLPTWAPPIATTADLSFHLIPSLLLTLDLLLFSPPYSITFLPTSLLSLAIAFGYWFWVELCFSHNGFYPYPIFAQLSTPWRVVLFAGSAAVFTGSTEGLKGVYGWVNGRGIEEVGVDGRGEVKKGQ</sequence>
<protein>
    <recommendedName>
        <fullName evidence="8">Integral membrane protein</fullName>
    </recommendedName>
</protein>
<dbReference type="PANTHER" id="PTHR10989">
    <property type="entry name" value="ANDROGEN-INDUCED PROTEIN 1-RELATED"/>
    <property type="match status" value="1"/>
</dbReference>
<dbReference type="EMBL" id="ML977192">
    <property type="protein sequence ID" value="KAF1981856.1"/>
    <property type="molecule type" value="Genomic_DNA"/>
</dbReference>
<keyword evidence="7" id="KW-1185">Reference proteome</keyword>
<feature type="transmembrane region" description="Helical" evidence="5">
    <location>
        <begin position="159"/>
        <end position="178"/>
    </location>
</feature>
<dbReference type="InterPro" id="IPR006838">
    <property type="entry name" value="ADTRP_AIG1"/>
</dbReference>
<gene>
    <name evidence="6" type="ORF">K402DRAFT_439197</name>
</gene>
<accession>A0A6G1GLL7</accession>
<feature type="transmembrane region" description="Helical" evidence="5">
    <location>
        <begin position="28"/>
        <end position="47"/>
    </location>
</feature>
<dbReference type="GO" id="GO:0016020">
    <property type="term" value="C:membrane"/>
    <property type="evidence" value="ECO:0007669"/>
    <property type="project" value="InterPro"/>
</dbReference>
<name>A0A6G1GLL7_9PEZI</name>
<evidence type="ECO:0000256" key="3">
    <source>
        <dbReference type="ARBA" id="ARBA00022989"/>
    </source>
</evidence>
<dbReference type="GO" id="GO:0012505">
    <property type="term" value="C:endomembrane system"/>
    <property type="evidence" value="ECO:0007669"/>
    <property type="project" value="UniProtKB-SubCell"/>
</dbReference>
<keyword evidence="3 5" id="KW-1133">Transmembrane helix</keyword>
<evidence type="ECO:0000256" key="1">
    <source>
        <dbReference type="ARBA" id="ARBA00004127"/>
    </source>
</evidence>
<comment type="subcellular location">
    <subcellularLocation>
        <location evidence="1">Endomembrane system</location>
        <topology evidence="1">Multi-pass membrane protein</topology>
    </subcellularLocation>
</comment>
<evidence type="ECO:0000313" key="7">
    <source>
        <dbReference type="Proteomes" id="UP000800041"/>
    </source>
</evidence>
<dbReference type="PANTHER" id="PTHR10989:SF16">
    <property type="entry name" value="AT02829P-RELATED"/>
    <property type="match status" value="1"/>
</dbReference>
<keyword evidence="4 5" id="KW-0472">Membrane</keyword>
<reference evidence="6" key="1">
    <citation type="journal article" date="2020" name="Stud. Mycol.">
        <title>101 Dothideomycetes genomes: a test case for predicting lifestyles and emergence of pathogens.</title>
        <authorList>
            <person name="Haridas S."/>
            <person name="Albert R."/>
            <person name="Binder M."/>
            <person name="Bloem J."/>
            <person name="Labutti K."/>
            <person name="Salamov A."/>
            <person name="Andreopoulos B."/>
            <person name="Baker S."/>
            <person name="Barry K."/>
            <person name="Bills G."/>
            <person name="Bluhm B."/>
            <person name="Cannon C."/>
            <person name="Castanera R."/>
            <person name="Culley D."/>
            <person name="Daum C."/>
            <person name="Ezra D."/>
            <person name="Gonzalez J."/>
            <person name="Henrissat B."/>
            <person name="Kuo A."/>
            <person name="Liang C."/>
            <person name="Lipzen A."/>
            <person name="Lutzoni F."/>
            <person name="Magnuson J."/>
            <person name="Mondo S."/>
            <person name="Nolan M."/>
            <person name="Ohm R."/>
            <person name="Pangilinan J."/>
            <person name="Park H.-J."/>
            <person name="Ramirez L."/>
            <person name="Alfaro M."/>
            <person name="Sun H."/>
            <person name="Tritt A."/>
            <person name="Yoshinaga Y."/>
            <person name="Zwiers L.-H."/>
            <person name="Turgeon B."/>
            <person name="Goodwin S."/>
            <person name="Spatafora J."/>
            <person name="Crous P."/>
            <person name="Grigoriev I."/>
        </authorList>
    </citation>
    <scope>NUCLEOTIDE SEQUENCE</scope>
    <source>
        <strain evidence="6">CBS 113979</strain>
    </source>
</reference>
<proteinExistence type="predicted"/>
<evidence type="ECO:0000256" key="5">
    <source>
        <dbReference type="SAM" id="Phobius"/>
    </source>
</evidence>
<organism evidence="6 7">
    <name type="scientific">Aulographum hederae CBS 113979</name>
    <dbReference type="NCBI Taxonomy" id="1176131"/>
    <lineage>
        <taxon>Eukaryota</taxon>
        <taxon>Fungi</taxon>
        <taxon>Dikarya</taxon>
        <taxon>Ascomycota</taxon>
        <taxon>Pezizomycotina</taxon>
        <taxon>Dothideomycetes</taxon>
        <taxon>Pleosporomycetidae</taxon>
        <taxon>Aulographales</taxon>
        <taxon>Aulographaceae</taxon>
    </lineage>
</organism>